<evidence type="ECO:0000313" key="2">
    <source>
        <dbReference type="Proteomes" id="UP000824969"/>
    </source>
</evidence>
<gene>
    <name evidence="1" type="ORF">MchiMG62_24520</name>
</gene>
<accession>A0ABM7H8T2</accession>
<keyword evidence="2" id="KW-1185">Reference proteome</keyword>
<dbReference type="Proteomes" id="UP000824969">
    <property type="component" value="Chromosome"/>
</dbReference>
<name>A0ABM7H8T2_9EURY</name>
<proteinExistence type="predicted"/>
<dbReference type="EMBL" id="AP019781">
    <property type="protein sequence ID" value="BBL69271.1"/>
    <property type="molecule type" value="Genomic_DNA"/>
</dbReference>
<reference evidence="1 2" key="1">
    <citation type="submission" date="2019-06" db="EMBL/GenBank/DDBJ databases">
        <title>Complete genome sequence of Methanoculleus chikugoensis strain MG62.</title>
        <authorList>
            <person name="Asakawa S."/>
            <person name="Dianou D."/>
        </authorList>
    </citation>
    <scope>NUCLEOTIDE SEQUENCE [LARGE SCALE GENOMIC DNA]</scope>
    <source>
        <strain evidence="1 2">MG62</strain>
    </source>
</reference>
<protein>
    <submittedName>
        <fullName evidence="1">Uncharacterized protein</fullName>
    </submittedName>
</protein>
<organism evidence="1 2">
    <name type="scientific">Methanoculleus chikugoensis</name>
    <dbReference type="NCBI Taxonomy" id="118126"/>
    <lineage>
        <taxon>Archaea</taxon>
        <taxon>Methanobacteriati</taxon>
        <taxon>Methanobacteriota</taxon>
        <taxon>Stenosarchaea group</taxon>
        <taxon>Methanomicrobia</taxon>
        <taxon>Methanomicrobiales</taxon>
        <taxon>Methanomicrobiaceae</taxon>
        <taxon>Methanoculleus</taxon>
    </lineage>
</organism>
<sequence>MGINMDSKEIDIIGDEIAVTGRNMLLNLAPGVGLMVRELIECRERIIQKRINYFVLGFEAFLKSVDPKCIDKTYIECEDYNDLFYSILQRVLTTKSEDKIKRFQKILINEAVCPYSSDFKETFLDLILRINEDQIRVLNYYRNLRKELKETSQGEQSPEVLDKIRSFWAAKCLNMDYTLLKFYNQDLISKSLLSDDGMGRLNTEAYDIVKISAFGLEFLEFIEGDSEMKTPSLG</sequence>
<evidence type="ECO:0000313" key="1">
    <source>
        <dbReference type="EMBL" id="BBL69271.1"/>
    </source>
</evidence>